<sequence length="48" mass="5156">MLGGVRGPRETLGAAGRAPGPESRNRRGRLECAASQQENTHIMLVLLQ</sequence>
<proteinExistence type="predicted"/>
<dbReference type="Proteomes" id="UP000007266">
    <property type="component" value="Linkage group 4"/>
</dbReference>
<name>A0A139WJH9_TRICA</name>
<dbReference type="EMBL" id="KQ971338">
    <property type="protein sequence ID" value="KYB28072.1"/>
    <property type="molecule type" value="Genomic_DNA"/>
</dbReference>
<organism evidence="2 3">
    <name type="scientific">Tribolium castaneum</name>
    <name type="common">Red flour beetle</name>
    <dbReference type="NCBI Taxonomy" id="7070"/>
    <lineage>
        <taxon>Eukaryota</taxon>
        <taxon>Metazoa</taxon>
        <taxon>Ecdysozoa</taxon>
        <taxon>Arthropoda</taxon>
        <taxon>Hexapoda</taxon>
        <taxon>Insecta</taxon>
        <taxon>Pterygota</taxon>
        <taxon>Neoptera</taxon>
        <taxon>Endopterygota</taxon>
        <taxon>Coleoptera</taxon>
        <taxon>Polyphaga</taxon>
        <taxon>Cucujiformia</taxon>
        <taxon>Tenebrionidae</taxon>
        <taxon>Tenebrionidae incertae sedis</taxon>
        <taxon>Tribolium</taxon>
    </lineage>
</organism>
<reference evidence="2 3" key="2">
    <citation type="journal article" date="2010" name="Nucleic Acids Res.">
        <title>BeetleBase in 2010: revisions to provide comprehensive genomic information for Tribolium castaneum.</title>
        <authorList>
            <person name="Kim H.S."/>
            <person name="Murphy T."/>
            <person name="Xia J."/>
            <person name="Caragea D."/>
            <person name="Park Y."/>
            <person name="Beeman R.W."/>
            <person name="Lorenzen M.D."/>
            <person name="Butcher S."/>
            <person name="Manak J.R."/>
            <person name="Brown S.J."/>
        </authorList>
    </citation>
    <scope>GENOME REANNOTATION</scope>
    <source>
        <strain evidence="2 3">Georgia GA2</strain>
    </source>
</reference>
<evidence type="ECO:0000313" key="3">
    <source>
        <dbReference type="Proteomes" id="UP000007266"/>
    </source>
</evidence>
<protein>
    <submittedName>
        <fullName evidence="2">Uncharacterized protein</fullName>
    </submittedName>
</protein>
<feature type="region of interest" description="Disordered" evidence="1">
    <location>
        <begin position="1"/>
        <end position="29"/>
    </location>
</feature>
<accession>A0A139WJH9</accession>
<reference evidence="2 3" key="1">
    <citation type="journal article" date="2008" name="Nature">
        <title>The genome of the model beetle and pest Tribolium castaneum.</title>
        <authorList>
            <consortium name="Tribolium Genome Sequencing Consortium"/>
            <person name="Richards S."/>
            <person name="Gibbs R.A."/>
            <person name="Weinstock G.M."/>
            <person name="Brown S.J."/>
            <person name="Denell R."/>
            <person name="Beeman R.W."/>
            <person name="Gibbs R."/>
            <person name="Beeman R.W."/>
            <person name="Brown S.J."/>
            <person name="Bucher G."/>
            <person name="Friedrich M."/>
            <person name="Grimmelikhuijzen C.J."/>
            <person name="Klingler M."/>
            <person name="Lorenzen M."/>
            <person name="Richards S."/>
            <person name="Roth S."/>
            <person name="Schroder R."/>
            <person name="Tautz D."/>
            <person name="Zdobnov E.M."/>
            <person name="Muzny D."/>
            <person name="Gibbs R.A."/>
            <person name="Weinstock G.M."/>
            <person name="Attaway T."/>
            <person name="Bell S."/>
            <person name="Buhay C.J."/>
            <person name="Chandrabose M.N."/>
            <person name="Chavez D."/>
            <person name="Clerk-Blankenburg K.P."/>
            <person name="Cree A."/>
            <person name="Dao M."/>
            <person name="Davis C."/>
            <person name="Chacko J."/>
            <person name="Dinh H."/>
            <person name="Dugan-Rocha S."/>
            <person name="Fowler G."/>
            <person name="Garner T.T."/>
            <person name="Garnes J."/>
            <person name="Gnirke A."/>
            <person name="Hawes A."/>
            <person name="Hernandez J."/>
            <person name="Hines S."/>
            <person name="Holder M."/>
            <person name="Hume J."/>
            <person name="Jhangiani S.N."/>
            <person name="Joshi V."/>
            <person name="Khan Z.M."/>
            <person name="Jackson L."/>
            <person name="Kovar C."/>
            <person name="Kowis A."/>
            <person name="Lee S."/>
            <person name="Lewis L.R."/>
            <person name="Margolis J."/>
            <person name="Morgan M."/>
            <person name="Nazareth L.V."/>
            <person name="Nguyen N."/>
            <person name="Okwuonu G."/>
            <person name="Parker D."/>
            <person name="Richards S."/>
            <person name="Ruiz S.J."/>
            <person name="Santibanez J."/>
            <person name="Savard J."/>
            <person name="Scherer S.E."/>
            <person name="Schneider B."/>
            <person name="Sodergren E."/>
            <person name="Tautz D."/>
            <person name="Vattahil S."/>
            <person name="Villasana D."/>
            <person name="White C.S."/>
            <person name="Wright R."/>
            <person name="Park Y."/>
            <person name="Beeman R.W."/>
            <person name="Lord J."/>
            <person name="Oppert B."/>
            <person name="Lorenzen M."/>
            <person name="Brown S."/>
            <person name="Wang L."/>
            <person name="Savard J."/>
            <person name="Tautz D."/>
            <person name="Richards S."/>
            <person name="Weinstock G."/>
            <person name="Gibbs R.A."/>
            <person name="Liu Y."/>
            <person name="Worley K."/>
            <person name="Weinstock G."/>
            <person name="Elsik C.G."/>
            <person name="Reese J.T."/>
            <person name="Elhaik E."/>
            <person name="Landan G."/>
            <person name="Graur D."/>
            <person name="Arensburger P."/>
            <person name="Atkinson P."/>
            <person name="Beeman R.W."/>
            <person name="Beidler J."/>
            <person name="Brown S.J."/>
            <person name="Demuth J.P."/>
            <person name="Drury D.W."/>
            <person name="Du Y.Z."/>
            <person name="Fujiwara H."/>
            <person name="Lorenzen M."/>
            <person name="Maselli V."/>
            <person name="Osanai M."/>
            <person name="Park Y."/>
            <person name="Robertson H.M."/>
            <person name="Tu Z."/>
            <person name="Wang J.J."/>
            <person name="Wang S."/>
            <person name="Richards S."/>
            <person name="Song H."/>
            <person name="Zhang L."/>
            <person name="Sodergren E."/>
            <person name="Werner D."/>
            <person name="Stanke M."/>
            <person name="Morgenstern B."/>
            <person name="Solovyev V."/>
            <person name="Kosarev P."/>
            <person name="Brown G."/>
            <person name="Chen H.C."/>
            <person name="Ermolaeva O."/>
            <person name="Hlavina W."/>
            <person name="Kapustin Y."/>
            <person name="Kiryutin B."/>
            <person name="Kitts P."/>
            <person name="Maglott D."/>
            <person name="Pruitt K."/>
            <person name="Sapojnikov V."/>
            <person name="Souvorov A."/>
            <person name="Mackey A.J."/>
            <person name="Waterhouse R.M."/>
            <person name="Wyder S."/>
            <person name="Zdobnov E.M."/>
            <person name="Zdobnov E.M."/>
            <person name="Wyder S."/>
            <person name="Kriventseva E.V."/>
            <person name="Kadowaki T."/>
            <person name="Bork P."/>
            <person name="Aranda M."/>
            <person name="Bao R."/>
            <person name="Beermann A."/>
            <person name="Berns N."/>
            <person name="Bolognesi R."/>
            <person name="Bonneton F."/>
            <person name="Bopp D."/>
            <person name="Brown S.J."/>
            <person name="Bucher G."/>
            <person name="Butts T."/>
            <person name="Chaumot A."/>
            <person name="Denell R.E."/>
            <person name="Ferrier D.E."/>
            <person name="Friedrich M."/>
            <person name="Gordon C.M."/>
            <person name="Jindra M."/>
            <person name="Klingler M."/>
            <person name="Lan Q."/>
            <person name="Lattorff H.M."/>
            <person name="Laudet V."/>
            <person name="von Levetsow C."/>
            <person name="Liu Z."/>
            <person name="Lutz R."/>
            <person name="Lynch J.A."/>
            <person name="da Fonseca R.N."/>
            <person name="Posnien N."/>
            <person name="Reuter R."/>
            <person name="Roth S."/>
            <person name="Savard J."/>
            <person name="Schinko J.B."/>
            <person name="Schmitt C."/>
            <person name="Schoppmeier M."/>
            <person name="Schroder R."/>
            <person name="Shippy T.D."/>
            <person name="Simonnet F."/>
            <person name="Marques-Souza H."/>
            <person name="Tautz D."/>
            <person name="Tomoyasu Y."/>
            <person name="Trauner J."/>
            <person name="Van der Zee M."/>
            <person name="Vervoort M."/>
            <person name="Wittkopp N."/>
            <person name="Wimmer E.A."/>
            <person name="Yang X."/>
            <person name="Jones A.K."/>
            <person name="Sattelle D.B."/>
            <person name="Ebert P.R."/>
            <person name="Nelson D."/>
            <person name="Scott J.G."/>
            <person name="Beeman R.W."/>
            <person name="Muthukrishnan S."/>
            <person name="Kramer K.J."/>
            <person name="Arakane Y."/>
            <person name="Beeman R.W."/>
            <person name="Zhu Q."/>
            <person name="Hogenkamp D."/>
            <person name="Dixit R."/>
            <person name="Oppert B."/>
            <person name="Jiang H."/>
            <person name="Zou Z."/>
            <person name="Marshall J."/>
            <person name="Elpidina E."/>
            <person name="Vinokurov K."/>
            <person name="Oppert C."/>
            <person name="Zou Z."/>
            <person name="Evans J."/>
            <person name="Lu Z."/>
            <person name="Zhao P."/>
            <person name="Sumathipala N."/>
            <person name="Altincicek B."/>
            <person name="Vilcinskas A."/>
            <person name="Williams M."/>
            <person name="Hultmark D."/>
            <person name="Hetru C."/>
            <person name="Jiang H."/>
            <person name="Grimmelikhuijzen C.J."/>
            <person name="Hauser F."/>
            <person name="Cazzamali G."/>
            <person name="Williamson M."/>
            <person name="Park Y."/>
            <person name="Li B."/>
            <person name="Tanaka Y."/>
            <person name="Predel R."/>
            <person name="Neupert S."/>
            <person name="Schachtner J."/>
            <person name="Verleyen P."/>
            <person name="Raible F."/>
            <person name="Bork P."/>
            <person name="Friedrich M."/>
            <person name="Walden K.K."/>
            <person name="Robertson H.M."/>
            <person name="Angeli S."/>
            <person name="Foret S."/>
            <person name="Bucher G."/>
            <person name="Schuetz S."/>
            <person name="Maleszka R."/>
            <person name="Wimmer E.A."/>
            <person name="Beeman R.W."/>
            <person name="Lorenzen M."/>
            <person name="Tomoyasu Y."/>
            <person name="Miller S.C."/>
            <person name="Grossmann D."/>
            <person name="Bucher G."/>
        </authorList>
    </citation>
    <scope>NUCLEOTIDE SEQUENCE [LARGE SCALE GENOMIC DNA]</scope>
    <source>
        <strain evidence="2 3">Georgia GA2</strain>
    </source>
</reference>
<dbReference type="AlphaFoldDB" id="A0A139WJH9"/>
<dbReference type="InParanoid" id="A0A139WJH9"/>
<gene>
    <name evidence="2" type="primary">AUGUSTUS-3.0.2_32864</name>
    <name evidence="2" type="ORF">TcasGA2_TC032864</name>
</gene>
<keyword evidence="3" id="KW-1185">Reference proteome</keyword>
<evidence type="ECO:0000313" key="2">
    <source>
        <dbReference type="EMBL" id="KYB28072.1"/>
    </source>
</evidence>
<evidence type="ECO:0000256" key="1">
    <source>
        <dbReference type="SAM" id="MobiDB-lite"/>
    </source>
</evidence>